<evidence type="ECO:0000256" key="1">
    <source>
        <dbReference type="SAM" id="MobiDB-lite"/>
    </source>
</evidence>
<name>A0A3N2PN94_SODAK</name>
<dbReference type="EMBL" id="ML119060">
    <property type="protein sequence ID" value="ROT36007.1"/>
    <property type="molecule type" value="Genomic_DNA"/>
</dbReference>
<accession>A0A3N2PN94</accession>
<feature type="compositionally biased region" description="Basic and acidic residues" evidence="1">
    <location>
        <begin position="82"/>
        <end position="98"/>
    </location>
</feature>
<feature type="compositionally biased region" description="Basic and acidic residues" evidence="1">
    <location>
        <begin position="449"/>
        <end position="461"/>
    </location>
</feature>
<dbReference type="InterPro" id="IPR001005">
    <property type="entry name" value="SANT/Myb"/>
</dbReference>
<dbReference type="STRING" id="1314773.A0A3N2PN94"/>
<feature type="compositionally biased region" description="Polar residues" evidence="1">
    <location>
        <begin position="63"/>
        <end position="74"/>
    </location>
</feature>
<proteinExistence type="predicted"/>
<dbReference type="Proteomes" id="UP000272025">
    <property type="component" value="Unassembled WGS sequence"/>
</dbReference>
<feature type="compositionally biased region" description="Low complexity" evidence="1">
    <location>
        <begin position="237"/>
        <end position="246"/>
    </location>
</feature>
<gene>
    <name evidence="3" type="ORF">SODALDRAFT_352851</name>
</gene>
<feature type="compositionally biased region" description="Pro residues" evidence="1">
    <location>
        <begin position="247"/>
        <end position="261"/>
    </location>
</feature>
<dbReference type="GO" id="GO:0000126">
    <property type="term" value="C:transcription factor TFIIIB complex"/>
    <property type="evidence" value="ECO:0007669"/>
    <property type="project" value="TreeGrafter"/>
</dbReference>
<dbReference type="GeneID" id="39582092"/>
<evidence type="ECO:0000313" key="3">
    <source>
        <dbReference type="EMBL" id="ROT36007.1"/>
    </source>
</evidence>
<dbReference type="OrthoDB" id="272624at2759"/>
<dbReference type="AlphaFoldDB" id="A0A3N2PN94"/>
<feature type="region of interest" description="Disordered" evidence="1">
    <location>
        <begin position="449"/>
        <end position="506"/>
    </location>
</feature>
<keyword evidence="4" id="KW-1185">Reference proteome</keyword>
<dbReference type="PANTHER" id="PTHR22929:SF0">
    <property type="entry name" value="TRANSCRIPTION FACTOR TFIIIB COMPONENT B'' HOMOLOG"/>
    <property type="match status" value="1"/>
</dbReference>
<dbReference type="Pfam" id="PF15963">
    <property type="entry name" value="Myb_DNA-bind_7"/>
    <property type="match status" value="1"/>
</dbReference>
<sequence>MSSMMKKKTGPGFKPTARPRRPGPTPSQPSKSPDVPTVANDASPGIGATSRETSSADVAAPTTELTSVGTSATPDVQPRADSIARRTPADSVRGERTDTSTPDEGSGENGEAGQDGEVPEGDRSQPPKKRRQTRPKTGEGEAGETTQSQRKPRKRSQLSTEGEEGGGEGATRTRKRRDRSATPEDAETQRVDGSKLTLQDLTKDLRIGKKFSRHDELLQRERERLLNKRQKKTPGETSEAASRTSTPAPPPPAPAPAPPPSSSSQGPAPVPEPEPQAELEPLGPRFIQVDGQIVLDQSSLTLDRHAREQQRALAAGESLVEEEEHEFSRLTTSNSFRTGSKLRGPNLWNEEDTELFYRGLGMFGTDFQLIANMFPGRSRRHVKMKFNREERVNPGRIHLALVGQKTVKIDIEQYKSWTGAEYRPVEEIMAEHKARQAEHDALARRQVEERAEEMRRKREALFADGPAQGEPGDEAGRKKKRTKKKDKMNDPSMYGEVVEETMVGDV</sequence>
<feature type="compositionally biased region" description="Basic and acidic residues" evidence="1">
    <location>
        <begin position="179"/>
        <end position="193"/>
    </location>
</feature>
<dbReference type="GO" id="GO:0070898">
    <property type="term" value="P:RNA polymerase III preinitiation complex assembly"/>
    <property type="evidence" value="ECO:0007669"/>
    <property type="project" value="TreeGrafter"/>
</dbReference>
<dbReference type="InterPro" id="IPR039467">
    <property type="entry name" value="TFIIIB_B''_Myb"/>
</dbReference>
<evidence type="ECO:0000259" key="2">
    <source>
        <dbReference type="SMART" id="SM00717"/>
    </source>
</evidence>
<feature type="compositionally biased region" description="Basic and acidic residues" evidence="1">
    <location>
        <begin position="201"/>
        <end position="226"/>
    </location>
</feature>
<dbReference type="SMART" id="SM00717">
    <property type="entry name" value="SANT"/>
    <property type="match status" value="1"/>
</dbReference>
<dbReference type="InterPro" id="IPR009057">
    <property type="entry name" value="Homeodomain-like_sf"/>
</dbReference>
<feature type="domain" description="Myb-like" evidence="2">
    <location>
        <begin position="344"/>
        <end position="392"/>
    </location>
</feature>
<feature type="compositionally biased region" description="Basic residues" evidence="1">
    <location>
        <begin position="477"/>
        <end position="486"/>
    </location>
</feature>
<feature type="region of interest" description="Disordered" evidence="1">
    <location>
        <begin position="1"/>
        <end position="278"/>
    </location>
</feature>
<reference evidence="3 4" key="1">
    <citation type="journal article" date="2018" name="Mol. Ecol.">
        <title>The obligate alkalophilic soda-lake fungus Sodiomyces alkalinus has shifted to a protein diet.</title>
        <authorList>
            <person name="Grum-Grzhimaylo A.A."/>
            <person name="Falkoski D.L."/>
            <person name="van den Heuvel J."/>
            <person name="Valero-Jimenez C.A."/>
            <person name="Min B."/>
            <person name="Choi I.G."/>
            <person name="Lipzen A."/>
            <person name="Daum C.G."/>
            <person name="Aanen D.K."/>
            <person name="Tsang A."/>
            <person name="Henrissat B."/>
            <person name="Bilanenko E.N."/>
            <person name="de Vries R.P."/>
            <person name="van Kan J.A.L."/>
            <person name="Grigoriev I.V."/>
            <person name="Debets A.J.M."/>
        </authorList>
    </citation>
    <scope>NUCLEOTIDE SEQUENCE [LARGE SCALE GENOMIC DNA]</scope>
    <source>
        <strain evidence="3 4">F11</strain>
    </source>
</reference>
<dbReference type="GO" id="GO:0001156">
    <property type="term" value="F:TFIIIC-class transcription factor complex binding"/>
    <property type="evidence" value="ECO:0007669"/>
    <property type="project" value="TreeGrafter"/>
</dbReference>
<protein>
    <recommendedName>
        <fullName evidence="2">Myb-like domain-containing protein</fullName>
    </recommendedName>
</protein>
<organism evidence="3 4">
    <name type="scientific">Sodiomyces alkalinus (strain CBS 110278 / VKM F-3762 / F11)</name>
    <name type="common">Alkaliphilic filamentous fungus</name>
    <dbReference type="NCBI Taxonomy" id="1314773"/>
    <lineage>
        <taxon>Eukaryota</taxon>
        <taxon>Fungi</taxon>
        <taxon>Dikarya</taxon>
        <taxon>Ascomycota</taxon>
        <taxon>Pezizomycotina</taxon>
        <taxon>Sordariomycetes</taxon>
        <taxon>Hypocreomycetidae</taxon>
        <taxon>Glomerellales</taxon>
        <taxon>Plectosphaerellaceae</taxon>
        <taxon>Sodiomyces</taxon>
    </lineage>
</organism>
<dbReference type="Gene3D" id="1.10.10.60">
    <property type="entry name" value="Homeodomain-like"/>
    <property type="match status" value="1"/>
</dbReference>
<dbReference type="RefSeq" id="XP_028463813.1">
    <property type="nucleotide sequence ID" value="XM_028613614.1"/>
</dbReference>
<dbReference type="SUPFAM" id="SSF46689">
    <property type="entry name" value="Homeodomain-like"/>
    <property type="match status" value="1"/>
</dbReference>
<dbReference type="PANTHER" id="PTHR22929">
    <property type="entry name" value="RNA POLYMERASE III TRANSCRIPTION INITIATION FACTOR B"/>
    <property type="match status" value="1"/>
</dbReference>
<evidence type="ECO:0000313" key="4">
    <source>
        <dbReference type="Proteomes" id="UP000272025"/>
    </source>
</evidence>
<dbReference type="CDD" id="cd00167">
    <property type="entry name" value="SANT"/>
    <property type="match status" value="1"/>
</dbReference>